<dbReference type="EMBL" id="CACTIH010000045">
    <property type="protein sequence ID" value="CAA2940119.1"/>
    <property type="molecule type" value="Genomic_DNA"/>
</dbReference>
<dbReference type="Proteomes" id="UP000594638">
    <property type="component" value="Unassembled WGS sequence"/>
</dbReference>
<name>A0A8S0PCA8_OLEEU</name>
<keyword evidence="2" id="KW-1185">Reference proteome</keyword>
<proteinExistence type="predicted"/>
<sequence length="92" mass="9892">MLPSFSISQQLPSANFILPSSANIVYSSQDSGLESFAFGCPNLVNLQVKKCKGVTNKVADWLRSKRASLVVYLDADEIEPEVVDVSVSDGVA</sequence>
<dbReference type="AlphaFoldDB" id="A0A8S0PCA8"/>
<dbReference type="Gramene" id="OE9A097004T1">
    <property type="protein sequence ID" value="OE9A097004C1"/>
    <property type="gene ID" value="OE9A097004"/>
</dbReference>
<evidence type="ECO:0000313" key="2">
    <source>
        <dbReference type="Proteomes" id="UP000594638"/>
    </source>
</evidence>
<reference evidence="1 2" key="1">
    <citation type="submission" date="2019-12" db="EMBL/GenBank/DDBJ databases">
        <authorList>
            <person name="Alioto T."/>
            <person name="Alioto T."/>
            <person name="Gomez Garrido J."/>
        </authorList>
    </citation>
    <scope>NUCLEOTIDE SEQUENCE [LARGE SCALE GENOMIC DNA]</scope>
</reference>
<organism evidence="1 2">
    <name type="scientific">Olea europaea subsp. europaea</name>
    <dbReference type="NCBI Taxonomy" id="158383"/>
    <lineage>
        <taxon>Eukaryota</taxon>
        <taxon>Viridiplantae</taxon>
        <taxon>Streptophyta</taxon>
        <taxon>Embryophyta</taxon>
        <taxon>Tracheophyta</taxon>
        <taxon>Spermatophyta</taxon>
        <taxon>Magnoliopsida</taxon>
        <taxon>eudicotyledons</taxon>
        <taxon>Gunneridae</taxon>
        <taxon>Pentapetalae</taxon>
        <taxon>asterids</taxon>
        <taxon>lamiids</taxon>
        <taxon>Lamiales</taxon>
        <taxon>Oleaceae</taxon>
        <taxon>Oleeae</taxon>
        <taxon>Olea</taxon>
    </lineage>
</organism>
<evidence type="ECO:0000313" key="1">
    <source>
        <dbReference type="EMBL" id="CAA2940119.1"/>
    </source>
</evidence>
<comment type="caution">
    <text evidence="1">The sequence shown here is derived from an EMBL/GenBank/DDBJ whole genome shotgun (WGS) entry which is preliminary data.</text>
</comment>
<accession>A0A8S0PCA8</accession>
<protein>
    <submittedName>
        <fullName evidence="1">Uncharacterized protein</fullName>
    </submittedName>
</protein>
<gene>
    <name evidence="1" type="ORF">OLEA9_A097004</name>
</gene>